<dbReference type="AlphaFoldDB" id="A0AAV6FLY2"/>
<protein>
    <submittedName>
        <fullName evidence="1">Uncharacterized protein</fullName>
    </submittedName>
</protein>
<dbReference type="Proteomes" id="UP000823561">
    <property type="component" value="Chromosome 22"/>
</dbReference>
<evidence type="ECO:0000313" key="1">
    <source>
        <dbReference type="EMBL" id="KAG5262801.1"/>
    </source>
</evidence>
<accession>A0AAV6FLY2</accession>
<evidence type="ECO:0000313" key="2">
    <source>
        <dbReference type="Proteomes" id="UP000823561"/>
    </source>
</evidence>
<reference evidence="1" key="1">
    <citation type="submission" date="2020-10" db="EMBL/GenBank/DDBJ databases">
        <title>Chromosome-scale genome assembly of the Allis shad, Alosa alosa.</title>
        <authorList>
            <person name="Margot Z."/>
            <person name="Christophe K."/>
            <person name="Cabau C."/>
            <person name="Louis A."/>
            <person name="Berthelot C."/>
            <person name="Parey E."/>
            <person name="Roest Crollius H."/>
            <person name="Montfort J."/>
            <person name="Robinson-Rechavi M."/>
            <person name="Bucao C."/>
            <person name="Bouchez O."/>
            <person name="Gislard M."/>
            <person name="Lluch J."/>
            <person name="Milhes M."/>
            <person name="Lampietro C."/>
            <person name="Lopez Roques C."/>
            <person name="Donnadieu C."/>
            <person name="Braasch I."/>
            <person name="Desvignes T."/>
            <person name="Postlethwait J."/>
            <person name="Bobe J."/>
            <person name="Guiguen Y."/>
        </authorList>
    </citation>
    <scope>NUCLEOTIDE SEQUENCE</scope>
    <source>
        <strain evidence="1">M-15738</strain>
        <tissue evidence="1">Blood</tissue>
    </source>
</reference>
<proteinExistence type="predicted"/>
<keyword evidence="2" id="KW-1185">Reference proteome</keyword>
<name>A0AAV6FLY2_9TELE</name>
<dbReference type="EMBL" id="JADWDJ010000022">
    <property type="protein sequence ID" value="KAG5262801.1"/>
    <property type="molecule type" value="Genomic_DNA"/>
</dbReference>
<gene>
    <name evidence="1" type="ORF">AALO_G00279060</name>
</gene>
<organism evidence="1 2">
    <name type="scientific">Alosa alosa</name>
    <name type="common">allis shad</name>
    <dbReference type="NCBI Taxonomy" id="278164"/>
    <lineage>
        <taxon>Eukaryota</taxon>
        <taxon>Metazoa</taxon>
        <taxon>Chordata</taxon>
        <taxon>Craniata</taxon>
        <taxon>Vertebrata</taxon>
        <taxon>Euteleostomi</taxon>
        <taxon>Actinopterygii</taxon>
        <taxon>Neopterygii</taxon>
        <taxon>Teleostei</taxon>
        <taxon>Clupei</taxon>
        <taxon>Clupeiformes</taxon>
        <taxon>Clupeoidei</taxon>
        <taxon>Clupeidae</taxon>
        <taxon>Alosa</taxon>
    </lineage>
</organism>
<comment type="caution">
    <text evidence="1">The sequence shown here is derived from an EMBL/GenBank/DDBJ whole genome shotgun (WGS) entry which is preliminary data.</text>
</comment>
<sequence length="130" mass="13661">MESHVVPPYHHHTTPFSLGHSRLGVVDYGSDPPRGGYTRALVCQNGYRSNLSTVVVRAVCFRRVVSCFNMRLPCPSPSLLTLTLAEVMCVLLGVLFSLSSSSSSSSSSWERLLGSGSGGAGWGAGTGADG</sequence>